<name>A0ABQ4XUP4_9ASTR</name>
<dbReference type="Proteomes" id="UP001151760">
    <property type="component" value="Unassembled WGS sequence"/>
</dbReference>
<gene>
    <name evidence="1" type="ORF">Tco_0701974</name>
</gene>
<sequence length="363" mass="41576">MIILTPSWKYGGVIIEQKDTENPGTTMEEYVQFETERDLRNGEIYNWETAKYESKFSSKPELKSELVNLENETSLPECNYEKYNSKAERKSLKKRFFEKEKFSILDIDEDLFSYKIPSANNLQLDEGNDDYKIDIKQFSGDIFDTYVDENGKTNMALPPRNERHLWLSYAWRALLGIRGPLIQEICFGEEEGARMSGGYFIARLGVHSGVITEESLQTLTVEVRGLTTIDIEELIRLWIFERLGDVVTWVALGLERQQVGAAARAANVDPEAAQEGVQADLALRLEEEVYRLRESLGEQRVLLERMSSDQARFSSWMFDRMTQLMGQSGLRHPRFDGSILGSSQVGLMESGNDVKIETDTIMK</sequence>
<dbReference type="EMBL" id="BQNB010009841">
    <property type="protein sequence ID" value="GJS69133.1"/>
    <property type="molecule type" value="Genomic_DNA"/>
</dbReference>
<reference evidence="1" key="1">
    <citation type="journal article" date="2022" name="Int. J. Mol. Sci.">
        <title>Draft Genome of Tanacetum Coccineum: Genomic Comparison of Closely Related Tanacetum-Family Plants.</title>
        <authorList>
            <person name="Yamashiro T."/>
            <person name="Shiraishi A."/>
            <person name="Nakayama K."/>
            <person name="Satake H."/>
        </authorList>
    </citation>
    <scope>NUCLEOTIDE SEQUENCE</scope>
</reference>
<protein>
    <submittedName>
        <fullName evidence="1">Uncharacterized protein</fullName>
    </submittedName>
</protein>
<reference evidence="1" key="2">
    <citation type="submission" date="2022-01" db="EMBL/GenBank/DDBJ databases">
        <authorList>
            <person name="Yamashiro T."/>
            <person name="Shiraishi A."/>
            <person name="Satake H."/>
            <person name="Nakayama K."/>
        </authorList>
    </citation>
    <scope>NUCLEOTIDE SEQUENCE</scope>
</reference>
<organism evidence="1 2">
    <name type="scientific">Tanacetum coccineum</name>
    <dbReference type="NCBI Taxonomy" id="301880"/>
    <lineage>
        <taxon>Eukaryota</taxon>
        <taxon>Viridiplantae</taxon>
        <taxon>Streptophyta</taxon>
        <taxon>Embryophyta</taxon>
        <taxon>Tracheophyta</taxon>
        <taxon>Spermatophyta</taxon>
        <taxon>Magnoliopsida</taxon>
        <taxon>eudicotyledons</taxon>
        <taxon>Gunneridae</taxon>
        <taxon>Pentapetalae</taxon>
        <taxon>asterids</taxon>
        <taxon>campanulids</taxon>
        <taxon>Asterales</taxon>
        <taxon>Asteraceae</taxon>
        <taxon>Asteroideae</taxon>
        <taxon>Anthemideae</taxon>
        <taxon>Anthemidinae</taxon>
        <taxon>Tanacetum</taxon>
    </lineage>
</organism>
<comment type="caution">
    <text evidence="1">The sequence shown here is derived from an EMBL/GenBank/DDBJ whole genome shotgun (WGS) entry which is preliminary data.</text>
</comment>
<evidence type="ECO:0000313" key="2">
    <source>
        <dbReference type="Proteomes" id="UP001151760"/>
    </source>
</evidence>
<evidence type="ECO:0000313" key="1">
    <source>
        <dbReference type="EMBL" id="GJS69133.1"/>
    </source>
</evidence>
<proteinExistence type="predicted"/>
<accession>A0ABQ4XUP4</accession>
<keyword evidence="2" id="KW-1185">Reference proteome</keyword>